<dbReference type="InterPro" id="IPR013784">
    <property type="entry name" value="Carb-bd-like_fold"/>
</dbReference>
<protein>
    <recommendedName>
        <fullName evidence="2">PEGA domain-containing protein</fullName>
    </recommendedName>
</protein>
<accession>A0A2H0YV28</accession>
<dbReference type="EMBL" id="PEXU01000049">
    <property type="protein sequence ID" value="PIS42276.1"/>
    <property type="molecule type" value="Genomic_DNA"/>
</dbReference>
<dbReference type="SUPFAM" id="SSF49452">
    <property type="entry name" value="Starch-binding domain-like"/>
    <property type="match status" value="1"/>
</dbReference>
<evidence type="ECO:0000256" key="1">
    <source>
        <dbReference type="SAM" id="Phobius"/>
    </source>
</evidence>
<evidence type="ECO:0000259" key="2">
    <source>
        <dbReference type="Pfam" id="PF08308"/>
    </source>
</evidence>
<feature type="transmembrane region" description="Helical" evidence="1">
    <location>
        <begin position="7"/>
        <end position="24"/>
    </location>
</feature>
<evidence type="ECO:0000313" key="4">
    <source>
        <dbReference type="Proteomes" id="UP000231542"/>
    </source>
</evidence>
<gene>
    <name evidence="3" type="ORF">COT24_04410</name>
</gene>
<feature type="domain" description="PEGA" evidence="2">
    <location>
        <begin position="54"/>
        <end position="112"/>
    </location>
</feature>
<dbReference type="GO" id="GO:0030246">
    <property type="term" value="F:carbohydrate binding"/>
    <property type="evidence" value="ECO:0007669"/>
    <property type="project" value="InterPro"/>
</dbReference>
<proteinExistence type="predicted"/>
<dbReference type="Proteomes" id="UP000231542">
    <property type="component" value="Unassembled WGS sequence"/>
</dbReference>
<sequence>MSLFMRWFIFISFTLLMIGVIWIYRTNTIEESSFVEVIIRGRIRVSVTVEPPDVAAKIFLNGEDTGRTTPTVIKVNPGTYMIRVEAEGYKPAEDEVIVKTLRVTPVNFSLEPL</sequence>
<reference evidence="3 4" key="1">
    <citation type="submission" date="2017-09" db="EMBL/GenBank/DDBJ databases">
        <title>Depth-based differentiation of microbial function through sediment-hosted aquifers and enrichment of novel symbionts in the deep terrestrial subsurface.</title>
        <authorList>
            <person name="Probst A.J."/>
            <person name="Ladd B."/>
            <person name="Jarett J.K."/>
            <person name="Geller-Mcgrath D.E."/>
            <person name="Sieber C.M."/>
            <person name="Emerson J.B."/>
            <person name="Anantharaman K."/>
            <person name="Thomas B.C."/>
            <person name="Malmstrom R."/>
            <person name="Stieglmeier M."/>
            <person name="Klingl A."/>
            <person name="Woyke T."/>
            <person name="Ryan C.M."/>
            <person name="Banfield J.F."/>
        </authorList>
    </citation>
    <scope>NUCLEOTIDE SEQUENCE [LARGE SCALE GENOMIC DNA]</scope>
    <source>
        <strain evidence="3">CG08_land_8_20_14_0_20_40_16</strain>
    </source>
</reference>
<organism evidence="3 4">
    <name type="scientific">Candidatus Kerfeldbacteria bacterium CG08_land_8_20_14_0_20_40_16</name>
    <dbReference type="NCBI Taxonomy" id="2014244"/>
    <lineage>
        <taxon>Bacteria</taxon>
        <taxon>Candidatus Kerfeldiibacteriota</taxon>
    </lineage>
</organism>
<evidence type="ECO:0000313" key="3">
    <source>
        <dbReference type="EMBL" id="PIS42276.1"/>
    </source>
</evidence>
<keyword evidence="1" id="KW-0812">Transmembrane</keyword>
<name>A0A2H0YV28_9BACT</name>
<dbReference type="Gene3D" id="2.60.40.1120">
    <property type="entry name" value="Carboxypeptidase-like, regulatory domain"/>
    <property type="match status" value="1"/>
</dbReference>
<keyword evidence="1" id="KW-0472">Membrane</keyword>
<dbReference type="AlphaFoldDB" id="A0A2H0YV28"/>
<comment type="caution">
    <text evidence="3">The sequence shown here is derived from an EMBL/GenBank/DDBJ whole genome shotgun (WGS) entry which is preliminary data.</text>
</comment>
<dbReference type="Pfam" id="PF08308">
    <property type="entry name" value="PEGA"/>
    <property type="match status" value="1"/>
</dbReference>
<keyword evidence="1" id="KW-1133">Transmembrane helix</keyword>
<dbReference type="InterPro" id="IPR013229">
    <property type="entry name" value="PEGA"/>
</dbReference>